<evidence type="ECO:0000256" key="7">
    <source>
        <dbReference type="ARBA" id="ARBA00022692"/>
    </source>
</evidence>
<evidence type="ECO:0000256" key="8">
    <source>
        <dbReference type="ARBA" id="ARBA00022989"/>
    </source>
</evidence>
<dbReference type="InterPro" id="IPR035906">
    <property type="entry name" value="MetI-like_sf"/>
</dbReference>
<dbReference type="Gene3D" id="1.10.3720.10">
    <property type="entry name" value="MetI-like"/>
    <property type="match status" value="1"/>
</dbReference>
<dbReference type="SUPFAM" id="SSF161098">
    <property type="entry name" value="MetI-like"/>
    <property type="match status" value="1"/>
</dbReference>
<feature type="transmembrane region" description="Helical" evidence="10">
    <location>
        <begin position="20"/>
        <end position="49"/>
    </location>
</feature>
<feature type="transmembrane region" description="Helical" evidence="10">
    <location>
        <begin position="145"/>
        <end position="163"/>
    </location>
</feature>
<dbReference type="NCBIfam" id="TIGR00974">
    <property type="entry name" value="3a0107s02c"/>
    <property type="match status" value="1"/>
</dbReference>
<evidence type="ECO:0000256" key="4">
    <source>
        <dbReference type="ARBA" id="ARBA00022448"/>
    </source>
</evidence>
<feature type="transmembrane region" description="Helical" evidence="10">
    <location>
        <begin position="80"/>
        <end position="106"/>
    </location>
</feature>
<dbReference type="InterPro" id="IPR051408">
    <property type="entry name" value="Phosphate_transprt_permease"/>
</dbReference>
<evidence type="ECO:0000256" key="3">
    <source>
        <dbReference type="ARBA" id="ARBA00007069"/>
    </source>
</evidence>
<dbReference type="EMBL" id="JANFNH010000002">
    <property type="protein sequence ID" value="MCQ4041375.1"/>
    <property type="molecule type" value="Genomic_DNA"/>
</dbReference>
<dbReference type="InterPro" id="IPR005672">
    <property type="entry name" value="Phosphate_PstA"/>
</dbReference>
<keyword evidence="13" id="KW-1185">Reference proteome</keyword>
<feature type="transmembrane region" description="Helical" evidence="10">
    <location>
        <begin position="263"/>
        <end position="284"/>
    </location>
</feature>
<comment type="subcellular location">
    <subcellularLocation>
        <location evidence="2 10">Cell membrane</location>
        <topology evidence="2 10">Multi-pass membrane protein</topology>
    </subcellularLocation>
</comment>
<dbReference type="RefSeq" id="WP_255925340.1">
    <property type="nucleotide sequence ID" value="NZ_JANFNH010000002.1"/>
</dbReference>
<keyword evidence="6" id="KW-0592">Phosphate transport</keyword>
<protein>
    <recommendedName>
        <fullName evidence="10">Phosphate transport system permease protein PstA</fullName>
    </recommendedName>
</protein>
<dbReference type="Proteomes" id="UP001206206">
    <property type="component" value="Unassembled WGS sequence"/>
</dbReference>
<name>A0ABT1P7P7_9ACTN</name>
<feature type="domain" description="ABC transmembrane type-1" evidence="11">
    <location>
        <begin position="80"/>
        <end position="281"/>
    </location>
</feature>
<keyword evidence="5 10" id="KW-1003">Cell membrane</keyword>
<keyword evidence="8 10" id="KW-1133">Transmembrane helix</keyword>
<evidence type="ECO:0000256" key="5">
    <source>
        <dbReference type="ARBA" id="ARBA00022475"/>
    </source>
</evidence>
<accession>A0ABT1P7P7</accession>
<evidence type="ECO:0000256" key="6">
    <source>
        <dbReference type="ARBA" id="ARBA00022592"/>
    </source>
</evidence>
<reference evidence="12 13" key="1">
    <citation type="submission" date="2022-06" db="EMBL/GenBank/DDBJ databases">
        <title>Draft genome sequence of type strain Streptomyces rubrisoli DSM 42083.</title>
        <authorList>
            <person name="Duangmal K."/>
            <person name="Klaysubun C."/>
        </authorList>
    </citation>
    <scope>NUCLEOTIDE SEQUENCE [LARGE SCALE GENOMIC DNA]</scope>
    <source>
        <strain evidence="12 13">DSM 42083</strain>
    </source>
</reference>
<proteinExistence type="inferred from homology"/>
<gene>
    <name evidence="12" type="primary">pstA</name>
    <name evidence="12" type="ORF">NON19_04860</name>
</gene>
<evidence type="ECO:0000313" key="13">
    <source>
        <dbReference type="Proteomes" id="UP001206206"/>
    </source>
</evidence>
<feature type="transmembrane region" description="Helical" evidence="10">
    <location>
        <begin position="118"/>
        <end position="139"/>
    </location>
</feature>
<feature type="transmembrane region" description="Helical" evidence="10">
    <location>
        <begin position="195"/>
        <end position="216"/>
    </location>
</feature>
<dbReference type="PROSITE" id="PS50928">
    <property type="entry name" value="ABC_TM1"/>
    <property type="match status" value="1"/>
</dbReference>
<dbReference type="InterPro" id="IPR000515">
    <property type="entry name" value="MetI-like"/>
</dbReference>
<organism evidence="12 13">
    <name type="scientific">Streptantibioticus rubrisoli</name>
    <dbReference type="NCBI Taxonomy" id="1387313"/>
    <lineage>
        <taxon>Bacteria</taxon>
        <taxon>Bacillati</taxon>
        <taxon>Actinomycetota</taxon>
        <taxon>Actinomycetes</taxon>
        <taxon>Kitasatosporales</taxon>
        <taxon>Streptomycetaceae</taxon>
        <taxon>Streptantibioticus</taxon>
    </lineage>
</organism>
<dbReference type="Pfam" id="PF00528">
    <property type="entry name" value="BPD_transp_1"/>
    <property type="match status" value="1"/>
</dbReference>
<evidence type="ECO:0000256" key="9">
    <source>
        <dbReference type="ARBA" id="ARBA00023136"/>
    </source>
</evidence>
<evidence type="ECO:0000256" key="10">
    <source>
        <dbReference type="RuleBase" id="RU363043"/>
    </source>
</evidence>
<dbReference type="CDD" id="cd06261">
    <property type="entry name" value="TM_PBP2"/>
    <property type="match status" value="1"/>
</dbReference>
<comment type="function">
    <text evidence="1">Part of the binding-protein-dependent transport system for phosphate; probably responsible for the translocation of the substrate across the membrane.</text>
</comment>
<comment type="caution">
    <text evidence="12">The sequence shown here is derived from an EMBL/GenBank/DDBJ whole genome shotgun (WGS) entry which is preliminary data.</text>
</comment>
<keyword evidence="9 10" id="KW-0472">Membrane</keyword>
<comment type="similarity">
    <text evidence="3 10">Belongs to the binding-protein-dependent transport system permease family. CysTW subfamily.</text>
</comment>
<sequence>MAAPASTSASAARRGLPRRLSVNTAMTVVLCLVTAGVVALLLWILGYVAGQGLKYLGPMFLTHTPPGDPSQAGGGFANGIVGSLVIVGIATGLSVPVGIAAAVHMVEYRGRLARACGFLTDVLIGLPSIVTGAFVYALWVAHFGFSGLAGAVALGLIMLPLVIRATAEVLRLVPVELREASLALGVSRARTVMSIVLPTARSGIVTGVMLAVARAMGETAPLLLTALGNDLFLETNPTRRMSTLSLQIFSNAITGFATAQARAWAGTLTLVVIVLVLSVGARLISRRGIVRSAR</sequence>
<evidence type="ECO:0000256" key="1">
    <source>
        <dbReference type="ARBA" id="ARBA00003510"/>
    </source>
</evidence>
<keyword evidence="7 10" id="KW-0812">Transmembrane</keyword>
<evidence type="ECO:0000256" key="2">
    <source>
        <dbReference type="ARBA" id="ARBA00004651"/>
    </source>
</evidence>
<evidence type="ECO:0000313" key="12">
    <source>
        <dbReference type="EMBL" id="MCQ4041375.1"/>
    </source>
</evidence>
<dbReference type="PANTHER" id="PTHR42922">
    <property type="entry name" value="PHOSPHATE TRANSPORT SYSTEM PERMEASE PROTEIN PSTA"/>
    <property type="match status" value="1"/>
</dbReference>
<keyword evidence="4" id="KW-0813">Transport</keyword>
<dbReference type="PANTHER" id="PTHR42922:SF1">
    <property type="entry name" value="PHOSPHATE TRANSPORT SYSTEM PERMEASE PROTEIN PSTA"/>
    <property type="match status" value="1"/>
</dbReference>
<evidence type="ECO:0000259" key="11">
    <source>
        <dbReference type="PROSITE" id="PS50928"/>
    </source>
</evidence>